<dbReference type="Proteomes" id="UP001295684">
    <property type="component" value="Unassembled WGS sequence"/>
</dbReference>
<evidence type="ECO:0000313" key="1">
    <source>
        <dbReference type="EMBL" id="CAI2378394.1"/>
    </source>
</evidence>
<keyword evidence="2" id="KW-1185">Reference proteome</keyword>
<protein>
    <submittedName>
        <fullName evidence="1">Uncharacterized protein</fullName>
    </submittedName>
</protein>
<name>A0AAD2D2D7_EUPCR</name>
<reference evidence="1" key="1">
    <citation type="submission" date="2023-07" db="EMBL/GenBank/DDBJ databases">
        <authorList>
            <consortium name="AG Swart"/>
            <person name="Singh M."/>
            <person name="Singh A."/>
            <person name="Seah K."/>
            <person name="Emmerich C."/>
        </authorList>
    </citation>
    <scope>NUCLEOTIDE SEQUENCE</scope>
    <source>
        <strain evidence="1">DP1</strain>
    </source>
</reference>
<organism evidence="1 2">
    <name type="scientific">Euplotes crassus</name>
    <dbReference type="NCBI Taxonomy" id="5936"/>
    <lineage>
        <taxon>Eukaryota</taxon>
        <taxon>Sar</taxon>
        <taxon>Alveolata</taxon>
        <taxon>Ciliophora</taxon>
        <taxon>Intramacronucleata</taxon>
        <taxon>Spirotrichea</taxon>
        <taxon>Hypotrichia</taxon>
        <taxon>Euplotida</taxon>
        <taxon>Euplotidae</taxon>
        <taxon>Moneuplotes</taxon>
    </lineage>
</organism>
<gene>
    <name evidence="1" type="ORF">ECRASSUSDP1_LOCUS19789</name>
</gene>
<sequence length="261" mass="30402">MLELYERQVLQEEQKVKHNLYCLDTQRFPGQTQNVYAGNPQFTFNWMFLSIKKYSKLRLYDSYPLQLALHELSNKNKILKVMKSIKNKRISSLILEDKFGKRQGSISSVMPHCMKLISKVLNRLSICRLKLNRKQLTCILNDIHFLNTFQLEFCLLDCSNLKIRNDRAPQIKNFTLNSCYGFEDTDGNIPYDIAGLLKAISNSSINDSLKQLLLIQCVSTETELQKYLNTCTNGKFPLDFQIKGSGMTKRIRYKDKQCIIF</sequence>
<proteinExistence type="predicted"/>
<evidence type="ECO:0000313" key="2">
    <source>
        <dbReference type="Proteomes" id="UP001295684"/>
    </source>
</evidence>
<dbReference type="EMBL" id="CAMPGE010020113">
    <property type="protein sequence ID" value="CAI2378394.1"/>
    <property type="molecule type" value="Genomic_DNA"/>
</dbReference>
<accession>A0AAD2D2D7</accession>
<dbReference type="AlphaFoldDB" id="A0AAD2D2D7"/>
<comment type="caution">
    <text evidence="1">The sequence shown here is derived from an EMBL/GenBank/DDBJ whole genome shotgun (WGS) entry which is preliminary data.</text>
</comment>